<comment type="catalytic activity">
    <reaction evidence="15">
        <text>L-threonyl-[protein] + GDP-beta-L-fucose = 3-O-(alpha-L-fucosyl)-L-threonyl-[protein] + GDP + H(+)</text>
        <dbReference type="Rhea" id="RHEA:70491"/>
        <dbReference type="Rhea" id="RHEA-COMP:11060"/>
        <dbReference type="Rhea" id="RHEA-COMP:17915"/>
        <dbReference type="ChEBI" id="CHEBI:15378"/>
        <dbReference type="ChEBI" id="CHEBI:30013"/>
        <dbReference type="ChEBI" id="CHEBI:57273"/>
        <dbReference type="ChEBI" id="CHEBI:58189"/>
        <dbReference type="ChEBI" id="CHEBI:189631"/>
        <dbReference type="EC" id="2.4.1.221"/>
    </reaction>
    <physiologicalReaction direction="left-to-right" evidence="15">
        <dbReference type="Rhea" id="RHEA:70492"/>
    </physiologicalReaction>
</comment>
<evidence type="ECO:0000256" key="5">
    <source>
        <dbReference type="ARBA" id="ARBA00021745"/>
    </source>
</evidence>
<keyword evidence="13" id="KW-0119">Carbohydrate metabolism</keyword>
<evidence type="ECO:0000256" key="8">
    <source>
        <dbReference type="ARBA" id="ARBA00022824"/>
    </source>
</evidence>
<comment type="similarity">
    <text evidence="3">Belongs to the glycosyltransferase 65 family.</text>
</comment>
<evidence type="ECO:0000256" key="14">
    <source>
        <dbReference type="ARBA" id="ARBA00033080"/>
    </source>
</evidence>
<comment type="subcellular location">
    <subcellularLocation>
        <location evidence="1">Endoplasmic reticulum</location>
    </subcellularLocation>
</comment>
<evidence type="ECO:0000256" key="10">
    <source>
        <dbReference type="ARBA" id="ARBA00023157"/>
    </source>
</evidence>
<dbReference type="PANTHER" id="PTHR21420:SF10">
    <property type="entry name" value="GDP-FUCOSE PROTEIN O-FUCOSYLTRANSFERASE 1"/>
    <property type="match status" value="1"/>
</dbReference>
<evidence type="ECO:0000256" key="12">
    <source>
        <dbReference type="ARBA" id="ARBA00023253"/>
    </source>
</evidence>
<evidence type="ECO:0000256" key="13">
    <source>
        <dbReference type="ARBA" id="ARBA00023277"/>
    </source>
</evidence>
<comment type="catalytic activity">
    <reaction evidence="16">
        <text>L-seryl-[protein] + GDP-beta-L-fucose = 3-O-(alpha-L-fucosyl)-L-seryl-[protein] + GDP + H(+)</text>
        <dbReference type="Rhea" id="RHEA:63644"/>
        <dbReference type="Rhea" id="RHEA-COMP:9863"/>
        <dbReference type="Rhea" id="RHEA-COMP:17914"/>
        <dbReference type="ChEBI" id="CHEBI:15378"/>
        <dbReference type="ChEBI" id="CHEBI:29999"/>
        <dbReference type="ChEBI" id="CHEBI:57273"/>
        <dbReference type="ChEBI" id="CHEBI:58189"/>
        <dbReference type="ChEBI" id="CHEBI:189632"/>
        <dbReference type="EC" id="2.4.1.221"/>
    </reaction>
    <physiologicalReaction direction="left-to-right" evidence="16">
        <dbReference type="Rhea" id="RHEA:63645"/>
    </physiologicalReaction>
</comment>
<feature type="signal peptide" evidence="17">
    <location>
        <begin position="1"/>
        <end position="27"/>
    </location>
</feature>
<dbReference type="OrthoDB" id="10050276at2759"/>
<evidence type="ECO:0000256" key="2">
    <source>
        <dbReference type="ARBA" id="ARBA00004922"/>
    </source>
</evidence>
<evidence type="ECO:0000256" key="9">
    <source>
        <dbReference type="ARBA" id="ARBA00022976"/>
    </source>
</evidence>
<evidence type="ECO:0000256" key="7">
    <source>
        <dbReference type="ARBA" id="ARBA00022679"/>
    </source>
</evidence>
<dbReference type="GO" id="GO:0007219">
    <property type="term" value="P:Notch signaling pathway"/>
    <property type="evidence" value="ECO:0007669"/>
    <property type="project" value="UniProtKB-KW"/>
</dbReference>
<evidence type="ECO:0000256" key="1">
    <source>
        <dbReference type="ARBA" id="ARBA00004240"/>
    </source>
</evidence>
<dbReference type="PANTHER" id="PTHR21420">
    <property type="entry name" value="GDP-FUCOSE PROTEIN O-FUCOSYLTRANSFERASE 1"/>
    <property type="match status" value="1"/>
</dbReference>
<evidence type="ECO:0000313" key="18">
    <source>
        <dbReference type="EMBL" id="KAJ8038821.1"/>
    </source>
</evidence>
<dbReference type="CDD" id="cd11302">
    <property type="entry name" value="O-FucT-1"/>
    <property type="match status" value="1"/>
</dbReference>
<keyword evidence="7" id="KW-0808">Transferase</keyword>
<comment type="pathway">
    <text evidence="2">Protein modification; protein glycosylation.</text>
</comment>
<keyword evidence="8" id="KW-0256">Endoplasmic reticulum</keyword>
<dbReference type="GO" id="GO:0006004">
    <property type="term" value="P:fucose metabolic process"/>
    <property type="evidence" value="ECO:0007669"/>
    <property type="project" value="UniProtKB-KW"/>
</dbReference>
<evidence type="ECO:0000256" key="16">
    <source>
        <dbReference type="ARBA" id="ARBA00048647"/>
    </source>
</evidence>
<proteinExistence type="inferred from homology"/>
<keyword evidence="19" id="KW-1185">Reference proteome</keyword>
<evidence type="ECO:0000256" key="17">
    <source>
        <dbReference type="SAM" id="SignalP"/>
    </source>
</evidence>
<keyword evidence="17" id="KW-0732">Signal</keyword>
<dbReference type="InterPro" id="IPR019378">
    <property type="entry name" value="GDP-Fuc_O-FucTrfase"/>
</dbReference>
<keyword evidence="9" id="KW-0914">Notch signaling pathway</keyword>
<dbReference type="EMBL" id="JAIZAY010000007">
    <property type="protein sequence ID" value="KAJ8038821.1"/>
    <property type="molecule type" value="Genomic_DNA"/>
</dbReference>
<keyword evidence="10" id="KW-1015">Disulfide bond</keyword>
<evidence type="ECO:0000256" key="15">
    <source>
        <dbReference type="ARBA" id="ARBA00047273"/>
    </source>
</evidence>
<evidence type="ECO:0000256" key="11">
    <source>
        <dbReference type="ARBA" id="ARBA00023180"/>
    </source>
</evidence>
<evidence type="ECO:0000256" key="3">
    <source>
        <dbReference type="ARBA" id="ARBA00010626"/>
    </source>
</evidence>
<keyword evidence="11" id="KW-0325">Glycoprotein</keyword>
<organism evidence="18 19">
    <name type="scientific">Holothuria leucospilota</name>
    <name type="common">Black long sea cucumber</name>
    <name type="synonym">Mertensiothuria leucospilota</name>
    <dbReference type="NCBI Taxonomy" id="206669"/>
    <lineage>
        <taxon>Eukaryota</taxon>
        <taxon>Metazoa</taxon>
        <taxon>Echinodermata</taxon>
        <taxon>Eleutherozoa</taxon>
        <taxon>Echinozoa</taxon>
        <taxon>Holothuroidea</taxon>
        <taxon>Aspidochirotacea</taxon>
        <taxon>Aspidochirotida</taxon>
        <taxon>Holothuriidae</taxon>
        <taxon>Holothuria</taxon>
    </lineage>
</organism>
<keyword evidence="12" id="KW-0294">Fucose metabolism</keyword>
<gene>
    <name evidence="18" type="ORF">HOLleu_16360</name>
</gene>
<dbReference type="Proteomes" id="UP001152320">
    <property type="component" value="Chromosome 7"/>
</dbReference>
<reference evidence="18" key="1">
    <citation type="submission" date="2021-10" db="EMBL/GenBank/DDBJ databases">
        <title>Tropical sea cucumber genome reveals ecological adaptation and Cuvierian tubules defense mechanism.</title>
        <authorList>
            <person name="Chen T."/>
        </authorList>
    </citation>
    <scope>NUCLEOTIDE SEQUENCE</scope>
    <source>
        <strain evidence="18">Nanhai2018</strain>
        <tissue evidence="18">Muscle</tissue>
    </source>
</reference>
<evidence type="ECO:0000256" key="6">
    <source>
        <dbReference type="ARBA" id="ARBA00022676"/>
    </source>
</evidence>
<name>A0A9Q1HB37_HOLLE</name>
<protein>
    <recommendedName>
        <fullName evidence="5">GDP-fucose protein O-fucosyltransferase 1</fullName>
        <ecNumber evidence="4">2.4.1.221</ecNumber>
    </recommendedName>
    <alternativeName>
        <fullName evidence="14">Peptide-O-fucosyltransferase 1</fullName>
    </alternativeName>
</protein>
<dbReference type="InterPro" id="IPR039922">
    <property type="entry name" value="POFUT1"/>
</dbReference>
<dbReference type="GO" id="GO:0046922">
    <property type="term" value="F:peptide-O-fucosyltransferase activity"/>
    <property type="evidence" value="ECO:0007669"/>
    <property type="project" value="UniProtKB-EC"/>
</dbReference>
<dbReference type="Pfam" id="PF10250">
    <property type="entry name" value="O-FucT"/>
    <property type="match status" value="1"/>
</dbReference>
<dbReference type="AlphaFoldDB" id="A0A9Q1HB37"/>
<dbReference type="Gene3D" id="3.40.50.11350">
    <property type="match status" value="1"/>
</dbReference>
<comment type="caution">
    <text evidence="18">The sequence shown here is derived from an EMBL/GenBank/DDBJ whole genome shotgun (WGS) entry which is preliminary data.</text>
</comment>
<evidence type="ECO:0000256" key="4">
    <source>
        <dbReference type="ARBA" id="ARBA00012196"/>
    </source>
</evidence>
<feature type="chain" id="PRO_5040291600" description="GDP-fucose protein O-fucosyltransferase 1" evidence="17">
    <location>
        <begin position="28"/>
        <end position="391"/>
    </location>
</feature>
<evidence type="ECO:0000313" key="19">
    <source>
        <dbReference type="Proteomes" id="UP001152320"/>
    </source>
</evidence>
<dbReference type="Gene3D" id="3.40.50.11340">
    <property type="match status" value="1"/>
</dbReference>
<accession>A0A9Q1HB37</accession>
<sequence>MESPVYTIKVIAVILVQLICNFNHCISDNATSNTEVDPKGYVVFCPCMGRFGNQADHYLGALGFAKELDRTLILPPWVEYPYRVAKSDQIPFSTYFKVDAIAEYHRVIPMEQFMEELAPTVWPEGKRFGFCYRKDAELGACSMKRGNPFGPFWDKFNINFDDSLEYGGLSFKTHAGSIKATWDQKPLTFRFPASKYPVLAFAGAPASFPVDEVNLGLQRYFQWSDSIESQANDFIEQELSDGPFVGVHLRHGLDWDSVCTHVNSARQLFASPQCLGYHNEYGSLTKELCSPPKELMKKQLKKIVKKTKAKAVFVATDSDAMIAEFEKAVKVKVINRVPAEPHVDLAILAKSDHYIANCVSSFSAFAKRERDIVGKPTSFWAFTPKPPKVEL</sequence>
<keyword evidence="6" id="KW-0328">Glycosyltransferase</keyword>
<dbReference type="EC" id="2.4.1.221" evidence="4"/>
<dbReference type="GO" id="GO:0005783">
    <property type="term" value="C:endoplasmic reticulum"/>
    <property type="evidence" value="ECO:0007669"/>
    <property type="project" value="UniProtKB-SubCell"/>
</dbReference>